<organism evidence="8 9">
    <name type="scientific">Dyadobacter helix</name>
    <dbReference type="NCBI Taxonomy" id="2822344"/>
    <lineage>
        <taxon>Bacteria</taxon>
        <taxon>Pseudomonadati</taxon>
        <taxon>Bacteroidota</taxon>
        <taxon>Cytophagia</taxon>
        <taxon>Cytophagales</taxon>
        <taxon>Spirosomataceae</taxon>
        <taxon>Dyadobacter</taxon>
    </lineage>
</organism>
<dbReference type="AlphaFoldDB" id="A0A916J8L3"/>
<comment type="caution">
    <text evidence="8">The sequence shown here is derived from an EMBL/GenBank/DDBJ whole genome shotgun (WGS) entry which is preliminary data.</text>
</comment>
<protein>
    <recommendedName>
        <fullName evidence="10">RagB/SusD family nutrient uptake outer membrane protein</fullName>
    </recommendedName>
</protein>
<gene>
    <name evidence="8" type="ORF">DYBT9275_00450</name>
</gene>
<evidence type="ECO:0000259" key="6">
    <source>
        <dbReference type="Pfam" id="PF07980"/>
    </source>
</evidence>
<dbReference type="InterPro" id="IPR011990">
    <property type="entry name" value="TPR-like_helical_dom_sf"/>
</dbReference>
<comment type="subcellular location">
    <subcellularLocation>
        <location evidence="1">Cell outer membrane</location>
    </subcellularLocation>
</comment>
<evidence type="ECO:0000256" key="1">
    <source>
        <dbReference type="ARBA" id="ARBA00004442"/>
    </source>
</evidence>
<evidence type="ECO:0000256" key="3">
    <source>
        <dbReference type="ARBA" id="ARBA00022729"/>
    </source>
</evidence>
<dbReference type="Gene3D" id="1.25.40.390">
    <property type="match status" value="1"/>
</dbReference>
<keyword evidence="3" id="KW-0732">Signal</keyword>
<proteinExistence type="inferred from homology"/>
<evidence type="ECO:0008006" key="10">
    <source>
        <dbReference type="Google" id="ProtNLM"/>
    </source>
</evidence>
<keyword evidence="9" id="KW-1185">Reference proteome</keyword>
<comment type="similarity">
    <text evidence="2">Belongs to the SusD family.</text>
</comment>
<dbReference type="SUPFAM" id="SSF48452">
    <property type="entry name" value="TPR-like"/>
    <property type="match status" value="1"/>
</dbReference>
<sequence>MDMKSFRQILMIALTAVLPLQSCKESFLDYTPQGALSEEVLANKDGLNSLLIGAYAALDGQGNYGLNITGGTAWAVGPDNSIYGSGYGGESHANALSGNVEPITAFINERWKASYAGVARCNAVLRVAEKVTNMTAEEKKNIIGQTRFLRGHYYFELKRMFNMVPWIDETTVDFKQPNDKDIWPKIEEDFKYAVENVAETQPDAGRINKTAAIAYLAKTYLYQKKYPEAKTNFDLVIKNGVTSKGIKLNLNPQFEDNQRPEKELTSPEALFAVDMSANVGIGTIATANQGSMLNFPINSPFGCCGNFLPSIDLVNSFRTNPATGLPYLDDYNKHEIKHDIGILSTQPFTKDEGTIDPRLDWTAGRRGIPFKDWGLMPGNTWIRNSVATGPYVNLKNIYWNATKNLYYDGTAWAPGSAINYNVISFADVLLMAAEAEAQTGNLDVAQTYVNRVRARAANPQGFVYKYKDDATPLAGFSTTPAANYLISLYPEGSFQAGGKEFSLKAIYFERKLELAMQGHRFFDLVRWGLADSFLNAYYTYEITKVTEVTGLKFTPNKNEYYPIPQTQIDISTVDGRPTLKQNPGYQ</sequence>
<dbReference type="InterPro" id="IPR012944">
    <property type="entry name" value="SusD_RagB_dom"/>
</dbReference>
<keyword evidence="5" id="KW-0998">Cell outer membrane</keyword>
<evidence type="ECO:0000259" key="7">
    <source>
        <dbReference type="Pfam" id="PF14322"/>
    </source>
</evidence>
<dbReference type="Proteomes" id="UP000680038">
    <property type="component" value="Unassembled WGS sequence"/>
</dbReference>
<dbReference type="EMBL" id="CAJRAF010000001">
    <property type="protein sequence ID" value="CAG4990091.1"/>
    <property type="molecule type" value="Genomic_DNA"/>
</dbReference>
<dbReference type="Pfam" id="PF07980">
    <property type="entry name" value="SusD_RagB"/>
    <property type="match status" value="1"/>
</dbReference>
<keyword evidence="4" id="KW-0472">Membrane</keyword>
<feature type="domain" description="RagB/SusD" evidence="6">
    <location>
        <begin position="267"/>
        <end position="585"/>
    </location>
</feature>
<evidence type="ECO:0000313" key="9">
    <source>
        <dbReference type="Proteomes" id="UP000680038"/>
    </source>
</evidence>
<evidence type="ECO:0000256" key="4">
    <source>
        <dbReference type="ARBA" id="ARBA00023136"/>
    </source>
</evidence>
<evidence type="ECO:0000256" key="5">
    <source>
        <dbReference type="ARBA" id="ARBA00023237"/>
    </source>
</evidence>
<evidence type="ECO:0000313" key="8">
    <source>
        <dbReference type="EMBL" id="CAG4990091.1"/>
    </source>
</evidence>
<accession>A0A916J8L3</accession>
<dbReference type="InterPro" id="IPR033985">
    <property type="entry name" value="SusD-like_N"/>
</dbReference>
<feature type="domain" description="SusD-like N-terminal" evidence="7">
    <location>
        <begin position="27"/>
        <end position="221"/>
    </location>
</feature>
<name>A0A916J8L3_9BACT</name>
<reference evidence="8" key="1">
    <citation type="submission" date="2021-04" db="EMBL/GenBank/DDBJ databases">
        <authorList>
            <person name="Rodrigo-Torres L."/>
            <person name="Arahal R. D."/>
            <person name="Lucena T."/>
        </authorList>
    </citation>
    <scope>NUCLEOTIDE SEQUENCE</scope>
    <source>
        <strain evidence="8">CECT 9275</strain>
    </source>
</reference>
<evidence type="ECO:0000256" key="2">
    <source>
        <dbReference type="ARBA" id="ARBA00006275"/>
    </source>
</evidence>
<dbReference type="Pfam" id="PF14322">
    <property type="entry name" value="SusD-like_3"/>
    <property type="match status" value="1"/>
</dbReference>
<dbReference type="GO" id="GO:0009279">
    <property type="term" value="C:cell outer membrane"/>
    <property type="evidence" value="ECO:0007669"/>
    <property type="project" value="UniProtKB-SubCell"/>
</dbReference>